<evidence type="ECO:0000256" key="5">
    <source>
        <dbReference type="ARBA" id="ARBA00023014"/>
    </source>
</evidence>
<keyword evidence="6" id="KW-0472">Membrane</keyword>
<gene>
    <name evidence="8" type="ORF">ACFO4E_29440</name>
</gene>
<keyword evidence="4" id="KW-0408">Iron</keyword>
<accession>A0ABV9E5P0</accession>
<evidence type="ECO:0000313" key="8">
    <source>
        <dbReference type="EMBL" id="MFC4565998.1"/>
    </source>
</evidence>
<feature type="transmembrane region" description="Helical" evidence="6">
    <location>
        <begin position="108"/>
        <end position="131"/>
    </location>
</feature>
<dbReference type="EMBL" id="JBHSFQ010000057">
    <property type="protein sequence ID" value="MFC4565998.1"/>
    <property type="molecule type" value="Genomic_DNA"/>
</dbReference>
<feature type="transmembrane region" description="Helical" evidence="6">
    <location>
        <begin position="152"/>
        <end position="171"/>
    </location>
</feature>
<keyword evidence="2" id="KW-0479">Metal-binding</keyword>
<evidence type="ECO:0000259" key="7">
    <source>
        <dbReference type="PROSITE" id="PS51379"/>
    </source>
</evidence>
<dbReference type="Pfam" id="PF13187">
    <property type="entry name" value="Fer4_9"/>
    <property type="match status" value="1"/>
</dbReference>
<dbReference type="InterPro" id="IPR017896">
    <property type="entry name" value="4Fe4S_Fe-S-bd"/>
</dbReference>
<dbReference type="Proteomes" id="UP001595923">
    <property type="component" value="Unassembled WGS sequence"/>
</dbReference>
<feature type="transmembrane region" description="Helical" evidence="6">
    <location>
        <begin position="6"/>
        <end position="25"/>
    </location>
</feature>
<evidence type="ECO:0000313" key="9">
    <source>
        <dbReference type="Proteomes" id="UP001595923"/>
    </source>
</evidence>
<comment type="caution">
    <text evidence="8">The sequence shown here is derived from an EMBL/GenBank/DDBJ whole genome shotgun (WGS) entry which is preliminary data.</text>
</comment>
<dbReference type="PANTHER" id="PTHR43255:SF1">
    <property type="entry name" value="IRON-SULFUR-BINDING OXIDOREDUCTASE FADF-RELATED"/>
    <property type="match status" value="1"/>
</dbReference>
<feature type="transmembrane region" description="Helical" evidence="6">
    <location>
        <begin position="213"/>
        <end position="233"/>
    </location>
</feature>
<keyword evidence="9" id="KW-1185">Reference proteome</keyword>
<evidence type="ECO:0000256" key="4">
    <source>
        <dbReference type="ARBA" id="ARBA00023004"/>
    </source>
</evidence>
<keyword evidence="5" id="KW-0411">Iron-sulfur</keyword>
<dbReference type="PANTHER" id="PTHR43255">
    <property type="entry name" value="IRON-SULFUR-BINDING OXIDOREDUCTASE FADF-RELATED-RELATED"/>
    <property type="match status" value="1"/>
</dbReference>
<proteinExistence type="predicted"/>
<protein>
    <submittedName>
        <fullName evidence="8">(Fe-S)-binding protein</fullName>
    </submittedName>
</protein>
<organism evidence="8 9">
    <name type="scientific">Nocardiopsis mangrovi</name>
    <dbReference type="NCBI Taxonomy" id="1179818"/>
    <lineage>
        <taxon>Bacteria</taxon>
        <taxon>Bacillati</taxon>
        <taxon>Actinomycetota</taxon>
        <taxon>Actinomycetes</taxon>
        <taxon>Streptosporangiales</taxon>
        <taxon>Nocardiopsidaceae</taxon>
        <taxon>Nocardiopsis</taxon>
    </lineage>
</organism>
<evidence type="ECO:0000256" key="6">
    <source>
        <dbReference type="SAM" id="Phobius"/>
    </source>
</evidence>
<feature type="domain" description="4Fe-4S ferredoxin-type" evidence="7">
    <location>
        <begin position="369"/>
        <end position="399"/>
    </location>
</feature>
<feature type="domain" description="4Fe-4S ferredoxin-type" evidence="7">
    <location>
        <begin position="290"/>
        <end position="320"/>
    </location>
</feature>
<dbReference type="InterPro" id="IPR051460">
    <property type="entry name" value="HdrC_iron-sulfur_subunit"/>
</dbReference>
<dbReference type="PROSITE" id="PS51379">
    <property type="entry name" value="4FE4S_FER_2"/>
    <property type="match status" value="2"/>
</dbReference>
<dbReference type="InterPro" id="IPR017900">
    <property type="entry name" value="4Fe4S_Fe_S_CS"/>
</dbReference>
<dbReference type="Gene3D" id="1.10.1060.10">
    <property type="entry name" value="Alpha-helical ferredoxin"/>
    <property type="match status" value="1"/>
</dbReference>
<dbReference type="Pfam" id="PF02754">
    <property type="entry name" value="CCG"/>
    <property type="match status" value="2"/>
</dbReference>
<evidence type="ECO:0000256" key="3">
    <source>
        <dbReference type="ARBA" id="ARBA00023002"/>
    </source>
</evidence>
<keyword evidence="6" id="KW-1133">Transmembrane helix</keyword>
<evidence type="ECO:0000256" key="2">
    <source>
        <dbReference type="ARBA" id="ARBA00022723"/>
    </source>
</evidence>
<feature type="transmembrane region" description="Helical" evidence="6">
    <location>
        <begin position="68"/>
        <end position="88"/>
    </location>
</feature>
<dbReference type="InterPro" id="IPR009051">
    <property type="entry name" value="Helical_ferredxn"/>
</dbReference>
<evidence type="ECO:0000256" key="1">
    <source>
        <dbReference type="ARBA" id="ARBA00022485"/>
    </source>
</evidence>
<reference evidence="9" key="1">
    <citation type="journal article" date="2019" name="Int. J. Syst. Evol. Microbiol.">
        <title>The Global Catalogue of Microorganisms (GCM) 10K type strain sequencing project: providing services to taxonomists for standard genome sequencing and annotation.</title>
        <authorList>
            <consortium name="The Broad Institute Genomics Platform"/>
            <consortium name="The Broad Institute Genome Sequencing Center for Infectious Disease"/>
            <person name="Wu L."/>
            <person name="Ma J."/>
        </authorList>
    </citation>
    <scope>NUCLEOTIDE SEQUENCE [LARGE SCALE GENOMIC DNA]</scope>
    <source>
        <strain evidence="9">XZYJ18</strain>
    </source>
</reference>
<keyword evidence="1" id="KW-0004">4Fe-4S</keyword>
<name>A0ABV9E5P0_9ACTN</name>
<sequence>MLYIVLGVVTTAFAVVGIGMFAYGIRQMVRTLGTGRPIEAARKGPFGRRLTNTLIETLGHTRMLKWRWIGVAHWFVMVSFPALVFTVAEAHGEVWYPRFHLPLIHDWTVYGLAIEAIAATSLVSIIALAVYRQVKSARRLGRASRFANSRHWTAYYVEGYIVALLVCIFVIRGFKVAMGDFPFPVWATPVSYAVGAVLPPSEAGLALVAAFKLIISWLFFMALAVVLTMGVGWHRFTAPFNIYFKRNDDGTPALGAAKPMLGKDGAPLDFEEADPDEDPFGVGKVEEFTWKGLLDFTTCTECGRCQSQCPAWNTGKPLSPKKLVMDLREHAYAKAPYLLQGIDEETPDIHDDVLALLSKPLVGTEDEGGVIHPDVLWSCTNCGACVEQCPVDIEHIDHILDMRRYQVMIESSFPSEANTLLKNLENKGNPWGMAEDKRLDWISELDFEVPVVEDELPEGTEYLFWVGCAGALEDRAKKTTKAIAELLHIAGVKFAVLGGMEACTGDPARRLGMEYVFQMLAQQNVETLNDAGVTRIVASCPHCFNTLGNEYPQLGGDYDVVHHSQLLAKLVEEGRLTPVRPIEENITYHDPCFLGRHNKVYTPPRDIMAQVPGITTQEMHRHKERGFCCGAGGARMWMEERIGKRINTERVDEALTTNPDTVSTACPFCQVMLGDAINEKKSRGEAKESLEVVDVSQLLLRSVKGDAAPEAGEPEKENA</sequence>
<dbReference type="RefSeq" id="WP_378580491.1">
    <property type="nucleotide sequence ID" value="NZ_JBHSFQ010000057.1"/>
</dbReference>
<keyword evidence="3" id="KW-0560">Oxidoreductase</keyword>
<dbReference type="SUPFAM" id="SSF46548">
    <property type="entry name" value="alpha-helical ferredoxin"/>
    <property type="match status" value="1"/>
</dbReference>
<dbReference type="PROSITE" id="PS00198">
    <property type="entry name" value="4FE4S_FER_1"/>
    <property type="match status" value="1"/>
</dbReference>
<keyword evidence="6" id="KW-0812">Transmembrane</keyword>
<feature type="transmembrane region" description="Helical" evidence="6">
    <location>
        <begin position="183"/>
        <end position="201"/>
    </location>
</feature>
<dbReference type="InterPro" id="IPR004017">
    <property type="entry name" value="Cys_rich_dom"/>
</dbReference>